<sequence length="113" mass="12693">MTRGRAGEKDAKGVTFSRKQSRRNLLKKQGFPETTAQRKRIETVARAPTKASPHLREERKVAAGLVLFWLVELGALEGGLVDRGGMKYGLCIGWSRRGWGRRGWGDSLENVKR</sequence>
<feature type="compositionally biased region" description="Basic and acidic residues" evidence="1">
    <location>
        <begin position="1"/>
        <end position="12"/>
    </location>
</feature>
<organism evidence="2 3">
    <name type="scientific">Brassica cretica</name>
    <name type="common">Mustard</name>
    <dbReference type="NCBI Taxonomy" id="69181"/>
    <lineage>
        <taxon>Eukaryota</taxon>
        <taxon>Viridiplantae</taxon>
        <taxon>Streptophyta</taxon>
        <taxon>Embryophyta</taxon>
        <taxon>Tracheophyta</taxon>
        <taxon>Spermatophyta</taxon>
        <taxon>Magnoliopsida</taxon>
        <taxon>eudicotyledons</taxon>
        <taxon>Gunneridae</taxon>
        <taxon>Pentapetalae</taxon>
        <taxon>rosids</taxon>
        <taxon>malvids</taxon>
        <taxon>Brassicales</taxon>
        <taxon>Brassicaceae</taxon>
        <taxon>Brassiceae</taxon>
        <taxon>Brassica</taxon>
    </lineage>
</organism>
<keyword evidence="3" id="KW-1185">Reference proteome</keyword>
<evidence type="ECO:0000313" key="3">
    <source>
        <dbReference type="Proteomes" id="UP000266723"/>
    </source>
</evidence>
<accession>A0ABQ7EPZ5</accession>
<gene>
    <name evidence="2" type="ORF">DY000_02049515</name>
</gene>
<name>A0ABQ7EPZ5_BRACR</name>
<evidence type="ECO:0000256" key="1">
    <source>
        <dbReference type="SAM" id="MobiDB-lite"/>
    </source>
</evidence>
<reference evidence="2 3" key="1">
    <citation type="journal article" date="2020" name="BMC Genomics">
        <title>Intraspecific diversification of the crop wild relative Brassica cretica Lam. using demographic model selection.</title>
        <authorList>
            <person name="Kioukis A."/>
            <person name="Michalopoulou V.A."/>
            <person name="Briers L."/>
            <person name="Pirintsos S."/>
            <person name="Studholme D.J."/>
            <person name="Pavlidis P."/>
            <person name="Sarris P.F."/>
        </authorList>
    </citation>
    <scope>NUCLEOTIDE SEQUENCE [LARGE SCALE GENOMIC DNA]</scope>
    <source>
        <strain evidence="3">cv. PFS-1207/04</strain>
    </source>
</reference>
<comment type="caution">
    <text evidence="2">The sequence shown here is derived from an EMBL/GenBank/DDBJ whole genome shotgun (WGS) entry which is preliminary data.</text>
</comment>
<feature type="region of interest" description="Disordered" evidence="1">
    <location>
        <begin position="1"/>
        <end position="55"/>
    </location>
</feature>
<evidence type="ECO:0000313" key="2">
    <source>
        <dbReference type="EMBL" id="KAF3605682.1"/>
    </source>
</evidence>
<dbReference type="EMBL" id="QGKV02000297">
    <property type="protein sequence ID" value="KAF3605682.1"/>
    <property type="molecule type" value="Genomic_DNA"/>
</dbReference>
<dbReference type="Proteomes" id="UP000266723">
    <property type="component" value="Unassembled WGS sequence"/>
</dbReference>
<proteinExistence type="predicted"/>
<protein>
    <submittedName>
        <fullName evidence="2">Uncharacterized protein</fullName>
    </submittedName>
</protein>